<reference evidence="2" key="3">
    <citation type="journal article" date="2023" name="Microbiol. Resour. Announc.">
        <title>Draft Genome Sequence of Granulicatella sp. Strain S8, Isolated from a Marine Fish, Seriola quinqueradiata.</title>
        <authorList>
            <person name="Lee M."/>
            <person name="Farooq A."/>
            <person name="Jeong J.B."/>
            <person name="Jung M.Y."/>
        </authorList>
    </citation>
    <scope>NUCLEOTIDE SEQUENCE</scope>
    <source>
        <strain evidence="2">S8</strain>
    </source>
</reference>
<proteinExistence type="predicted"/>
<reference evidence="2" key="2">
    <citation type="journal article" date="2023" name="Curr. Microbiol.">
        <title>Granulicatella seriolae sp. nov., a Novel Facultative Anaerobe Isolated from Yellowtail Marine Fish.</title>
        <authorList>
            <person name="Lee M."/>
            <person name="Choi Y.J."/>
            <person name="Farooq A."/>
            <person name="Jeong J.B."/>
            <person name="Jung M.Y."/>
        </authorList>
    </citation>
    <scope>NUCLEOTIDE SEQUENCE</scope>
    <source>
        <strain evidence="2">S8</strain>
    </source>
</reference>
<feature type="compositionally biased region" description="Polar residues" evidence="1">
    <location>
        <begin position="229"/>
        <end position="241"/>
    </location>
</feature>
<keyword evidence="3" id="KW-1185">Reference proteome</keyword>
<protein>
    <submittedName>
        <fullName evidence="2">Uncharacterized protein</fullName>
    </submittedName>
</protein>
<comment type="caution">
    <text evidence="2">The sequence shown here is derived from an EMBL/GenBank/DDBJ whole genome shotgun (WGS) entry which is preliminary data.</text>
</comment>
<name>A0ABT1WQJ9_9LACT</name>
<reference evidence="2" key="1">
    <citation type="submission" date="2022-07" db="EMBL/GenBank/DDBJ databases">
        <authorList>
            <person name="Jung M.-Y."/>
            <person name="Lee M."/>
        </authorList>
    </citation>
    <scope>NUCLEOTIDE SEQUENCE</scope>
    <source>
        <strain evidence="2">S8</strain>
    </source>
</reference>
<dbReference type="RefSeq" id="WP_256945444.1">
    <property type="nucleotide sequence ID" value="NZ_JANHNZ010000006.1"/>
</dbReference>
<sequence>MEELKLGEMINKAIVDGTLSGYLNYLNERKEKQREMNISGAYAWVKGNHIDNQVSIIGQQQKIKFKIEKAGYSWEYLQFTVSENDEEYMFIVKNSKQVEKSIDEQKQRGKTDNYLTSLADINRNIFKNTEKRRVQQNVQIKLELDSQEEVNAIMEGTQLQVHQPYARFYIVTYEIDDATKFITSIKLTMPNRQTMNLELIEDLTHLIEKSIHQITADDVEPIRNEKGSDSSVFSGDTNSFGYSVPEADSGEETGTGN</sequence>
<evidence type="ECO:0000313" key="3">
    <source>
        <dbReference type="Proteomes" id="UP001059480"/>
    </source>
</evidence>
<dbReference type="EMBL" id="JANHNZ010000006">
    <property type="protein sequence ID" value="MCQ9210335.1"/>
    <property type="molecule type" value="Genomic_DNA"/>
</dbReference>
<gene>
    <name evidence="2" type="ORF">NPA36_07200</name>
</gene>
<evidence type="ECO:0000313" key="2">
    <source>
        <dbReference type="EMBL" id="MCQ9210335.1"/>
    </source>
</evidence>
<dbReference type="Proteomes" id="UP001059480">
    <property type="component" value="Unassembled WGS sequence"/>
</dbReference>
<evidence type="ECO:0000256" key="1">
    <source>
        <dbReference type="SAM" id="MobiDB-lite"/>
    </source>
</evidence>
<feature type="region of interest" description="Disordered" evidence="1">
    <location>
        <begin position="218"/>
        <end position="257"/>
    </location>
</feature>
<organism evidence="2 3">
    <name type="scientific">Granulicatella seriolae</name>
    <dbReference type="NCBI Taxonomy" id="2967226"/>
    <lineage>
        <taxon>Bacteria</taxon>
        <taxon>Bacillati</taxon>
        <taxon>Bacillota</taxon>
        <taxon>Bacilli</taxon>
        <taxon>Lactobacillales</taxon>
        <taxon>Carnobacteriaceae</taxon>
        <taxon>Granulicatella</taxon>
    </lineage>
</organism>
<accession>A0ABT1WQJ9</accession>